<dbReference type="InterPro" id="IPR000905">
    <property type="entry name" value="Gcp-like_dom"/>
</dbReference>
<dbReference type="AlphaFoldDB" id="A0A1Z2XRE8"/>
<dbReference type="Proteomes" id="UP000196710">
    <property type="component" value="Chromosome"/>
</dbReference>
<protein>
    <submittedName>
        <fullName evidence="3">tRNA (Adenosine(37)-N6)-threonylcarbamoyltransferase complex dimerization subunit type 1 TsaB</fullName>
    </submittedName>
</protein>
<dbReference type="EMBL" id="CP021422">
    <property type="protein sequence ID" value="ASB41015.1"/>
    <property type="molecule type" value="Genomic_DNA"/>
</dbReference>
<dbReference type="GO" id="GO:0005829">
    <property type="term" value="C:cytosol"/>
    <property type="evidence" value="ECO:0007669"/>
    <property type="project" value="TreeGrafter"/>
</dbReference>
<gene>
    <name evidence="3" type="primary">tsaB</name>
    <name evidence="2" type="ORF">ADH66_10355</name>
    <name evidence="3" type="ORF">I5Q82_00675</name>
</gene>
<evidence type="ECO:0000313" key="3">
    <source>
        <dbReference type="EMBL" id="QQR30296.1"/>
    </source>
</evidence>
<keyword evidence="4" id="KW-1185">Reference proteome</keyword>
<dbReference type="Proteomes" id="UP000596035">
    <property type="component" value="Chromosome"/>
</dbReference>
<accession>A0A1Z2XRE8</accession>
<dbReference type="PANTHER" id="PTHR11735">
    <property type="entry name" value="TRNA N6-ADENOSINE THREONYLCARBAMOYLTRANSFERASE"/>
    <property type="match status" value="1"/>
</dbReference>
<dbReference type="InterPro" id="IPR043129">
    <property type="entry name" value="ATPase_NBD"/>
</dbReference>
<dbReference type="NCBIfam" id="TIGR03725">
    <property type="entry name" value="T6A_YeaZ"/>
    <property type="match status" value="1"/>
</dbReference>
<name>A0A1Z2XRE8_9FIRM</name>
<organism evidence="3 5">
    <name type="scientific">Acutalibacter muris</name>
    <dbReference type="NCBI Taxonomy" id="1796620"/>
    <lineage>
        <taxon>Bacteria</taxon>
        <taxon>Bacillati</taxon>
        <taxon>Bacillota</taxon>
        <taxon>Clostridia</taxon>
        <taxon>Eubacteriales</taxon>
        <taxon>Acutalibacteraceae</taxon>
        <taxon>Acutalibacter</taxon>
    </lineage>
</organism>
<sequence length="233" mass="24888">MLILGIESSAGPASAAVVQDGRLLGEFFVNTKQTHSQTLLPMVKSLLANLSLKVRDLDCIAVANGPGSFTGVRIGVACVKGMALPNNTACCGISTLEGIAYGGAGLVGSIICAAMDARCGQVYNALFEVEDTGLARLTEDRAISLEELSRECRSYGERLVLFGDGAQVCYKEFAAWGARLAPEPVRFQRAGSVALLAGERQWVTAGELMPAYLRMPQAERELKAKQMNREDVK</sequence>
<dbReference type="PANTHER" id="PTHR11735:SF11">
    <property type="entry name" value="TRNA THREONYLCARBAMOYLADENOSINE BIOSYNTHESIS PROTEIN TSAB"/>
    <property type="match status" value="1"/>
</dbReference>
<dbReference type="RefSeq" id="WP_066541118.1">
    <property type="nucleotide sequence ID" value="NZ_CP021422.1"/>
</dbReference>
<reference evidence="3 5" key="3">
    <citation type="submission" date="2020-11" db="EMBL/GenBank/DDBJ databases">
        <title>Closed and high quality bacterial genomes of the OMM12 community.</title>
        <authorList>
            <person name="Marbouty M."/>
            <person name="Lamy-Besnier Q."/>
            <person name="Debarbieux L."/>
            <person name="Koszul R."/>
        </authorList>
    </citation>
    <scope>NUCLEOTIDE SEQUENCE [LARGE SCALE GENOMIC DNA]</scope>
    <source>
        <strain evidence="3 5">KB18</strain>
    </source>
</reference>
<feature type="domain" description="Gcp-like" evidence="1">
    <location>
        <begin position="31"/>
        <end position="149"/>
    </location>
</feature>
<evidence type="ECO:0000313" key="5">
    <source>
        <dbReference type="Proteomes" id="UP000596035"/>
    </source>
</evidence>
<dbReference type="CDD" id="cd24032">
    <property type="entry name" value="ASKHA_NBD_TsaB"/>
    <property type="match status" value="1"/>
</dbReference>
<proteinExistence type="predicted"/>
<evidence type="ECO:0000259" key="1">
    <source>
        <dbReference type="Pfam" id="PF00814"/>
    </source>
</evidence>
<dbReference type="Pfam" id="PF00814">
    <property type="entry name" value="TsaD"/>
    <property type="match status" value="1"/>
</dbReference>
<evidence type="ECO:0000313" key="4">
    <source>
        <dbReference type="Proteomes" id="UP000196710"/>
    </source>
</evidence>
<dbReference type="GO" id="GO:0002949">
    <property type="term" value="P:tRNA threonylcarbamoyladenosine modification"/>
    <property type="evidence" value="ECO:0007669"/>
    <property type="project" value="InterPro"/>
</dbReference>
<dbReference type="SUPFAM" id="SSF53067">
    <property type="entry name" value="Actin-like ATPase domain"/>
    <property type="match status" value="2"/>
</dbReference>
<reference evidence="4" key="2">
    <citation type="submission" date="2017-05" db="EMBL/GenBank/DDBJ databases">
        <title>Improved OligoMM genomes.</title>
        <authorList>
            <person name="Garzetti D."/>
        </authorList>
    </citation>
    <scope>NUCLEOTIDE SEQUENCE [LARGE SCALE GENOMIC DNA]</scope>
    <source>
        <strain evidence="4">KB18</strain>
    </source>
</reference>
<dbReference type="Gene3D" id="3.30.420.40">
    <property type="match status" value="2"/>
</dbReference>
<dbReference type="EMBL" id="CP065321">
    <property type="protein sequence ID" value="QQR30296.1"/>
    <property type="molecule type" value="Genomic_DNA"/>
</dbReference>
<reference evidence="2" key="1">
    <citation type="journal article" date="2017" name="Genome Announc.">
        <title>High-Quality Whole-Genome Sequences of the Oligo-Mouse-Microbiota Bacterial Community.</title>
        <authorList>
            <person name="Garzetti D."/>
            <person name="Brugiroux S."/>
            <person name="Bunk B."/>
            <person name="Pukall R."/>
            <person name="McCoy K.D."/>
            <person name="Macpherson A.J."/>
            <person name="Stecher B."/>
        </authorList>
    </citation>
    <scope>NUCLEOTIDE SEQUENCE</scope>
    <source>
        <strain evidence="2">KB18</strain>
    </source>
</reference>
<evidence type="ECO:0000313" key="2">
    <source>
        <dbReference type="EMBL" id="ASB41015.1"/>
    </source>
</evidence>
<dbReference type="InterPro" id="IPR022496">
    <property type="entry name" value="T6A_TsaB"/>
</dbReference>
<dbReference type="KEGG" id="amur:ADH66_10355"/>